<keyword evidence="2" id="KW-1185">Reference proteome</keyword>
<name>A0A6A4HXB8_9AGAR</name>
<feature type="non-terminal residue" evidence="1">
    <location>
        <position position="1"/>
    </location>
</feature>
<evidence type="ECO:0000313" key="1">
    <source>
        <dbReference type="EMBL" id="KAE9401838.1"/>
    </source>
</evidence>
<evidence type="ECO:0000313" key="2">
    <source>
        <dbReference type="Proteomes" id="UP000799118"/>
    </source>
</evidence>
<dbReference type="Gene3D" id="2.60.120.260">
    <property type="entry name" value="Galactose-binding domain-like"/>
    <property type="match status" value="1"/>
</dbReference>
<sequence length="125" mass="13388">CGGCATKLDLSQTYNNTYHDGDFDTSGPMTGSFQFEGTAVYLYGITALAETAELSFVVDNGPTVNFDLSTVSLTNYVYNTLLFSSSNLINGPHTLSWTLILPTTSPFTDVPGAIHDALIDYAVVT</sequence>
<reference evidence="1" key="1">
    <citation type="journal article" date="2019" name="Environ. Microbiol.">
        <title>Fungal ecological strategies reflected in gene transcription - a case study of two litter decomposers.</title>
        <authorList>
            <person name="Barbi F."/>
            <person name="Kohler A."/>
            <person name="Barry K."/>
            <person name="Baskaran P."/>
            <person name="Daum C."/>
            <person name="Fauchery L."/>
            <person name="Ihrmark K."/>
            <person name="Kuo A."/>
            <person name="LaButti K."/>
            <person name="Lipzen A."/>
            <person name="Morin E."/>
            <person name="Grigoriev I.V."/>
            <person name="Henrissat B."/>
            <person name="Lindahl B."/>
            <person name="Martin F."/>
        </authorList>
    </citation>
    <scope>NUCLEOTIDE SEQUENCE</scope>
    <source>
        <strain evidence="1">JB14</strain>
    </source>
</reference>
<feature type="non-terminal residue" evidence="1">
    <location>
        <position position="125"/>
    </location>
</feature>
<proteinExistence type="predicted"/>
<protein>
    <submittedName>
        <fullName evidence="1">Uncharacterized protein</fullName>
    </submittedName>
</protein>
<dbReference type="OrthoDB" id="3045159at2759"/>
<accession>A0A6A4HXB8</accession>
<dbReference type="EMBL" id="ML769441">
    <property type="protein sequence ID" value="KAE9401838.1"/>
    <property type="molecule type" value="Genomic_DNA"/>
</dbReference>
<dbReference type="Proteomes" id="UP000799118">
    <property type="component" value="Unassembled WGS sequence"/>
</dbReference>
<gene>
    <name evidence="1" type="ORF">BT96DRAFT_769426</name>
</gene>
<organism evidence="1 2">
    <name type="scientific">Gymnopus androsaceus JB14</name>
    <dbReference type="NCBI Taxonomy" id="1447944"/>
    <lineage>
        <taxon>Eukaryota</taxon>
        <taxon>Fungi</taxon>
        <taxon>Dikarya</taxon>
        <taxon>Basidiomycota</taxon>
        <taxon>Agaricomycotina</taxon>
        <taxon>Agaricomycetes</taxon>
        <taxon>Agaricomycetidae</taxon>
        <taxon>Agaricales</taxon>
        <taxon>Marasmiineae</taxon>
        <taxon>Omphalotaceae</taxon>
        <taxon>Gymnopus</taxon>
    </lineage>
</organism>
<dbReference type="AlphaFoldDB" id="A0A6A4HXB8"/>